<dbReference type="AlphaFoldDB" id="A0ABD3LDK7"/>
<organism evidence="1 2">
    <name type="scientific">Eucalyptus globulus</name>
    <name type="common">Tasmanian blue gum</name>
    <dbReference type="NCBI Taxonomy" id="34317"/>
    <lineage>
        <taxon>Eukaryota</taxon>
        <taxon>Viridiplantae</taxon>
        <taxon>Streptophyta</taxon>
        <taxon>Embryophyta</taxon>
        <taxon>Tracheophyta</taxon>
        <taxon>Spermatophyta</taxon>
        <taxon>Magnoliopsida</taxon>
        <taxon>eudicotyledons</taxon>
        <taxon>Gunneridae</taxon>
        <taxon>Pentapetalae</taxon>
        <taxon>rosids</taxon>
        <taxon>malvids</taxon>
        <taxon>Myrtales</taxon>
        <taxon>Myrtaceae</taxon>
        <taxon>Myrtoideae</taxon>
        <taxon>Eucalypteae</taxon>
        <taxon>Eucalyptus</taxon>
    </lineage>
</organism>
<protein>
    <submittedName>
        <fullName evidence="1">Uncharacterized protein</fullName>
    </submittedName>
</protein>
<name>A0ABD3LDK7_EUCGL</name>
<dbReference type="Proteomes" id="UP001634007">
    <property type="component" value="Unassembled WGS sequence"/>
</dbReference>
<dbReference type="InterPro" id="IPR040378">
    <property type="entry name" value="BASL"/>
</dbReference>
<dbReference type="PANTHER" id="PTHR33914:SF15">
    <property type="entry name" value="PROTEIN WAVE"/>
    <property type="match status" value="1"/>
</dbReference>
<sequence length="363" mass="40174">MRKLKEQGYEDMHPFILDLQSRDSGALLHCSVGNRLGVSRKFDESDNLVKHAEVQAETKWCKEVHYQSTVDLDLPELVAFLQDTSAAGERHPPHGKCRVQGCELDRNAISCLLDSDTDSGSQATRHALWTETSASYAVKFEAQQVLHKDRVEIRSPGQAAMEKKADVHVKDEIPVKHISPEVPPVPGHIPGETSAAPISAASYVAAAMEHDVPPNINQRRECPGSSEFADTYEVESKLMLGSVMPGAGTRSGQILVKKQVCGNAYFSAASSVTTTPTESDTVPYFRTISFRSKSNSSTTSSTSFSFPLLPFEWNGSPIKMAKANQTKLREQQSRPRWTRFVCCKQKYISQCDSDDEIAHKIMK</sequence>
<proteinExistence type="predicted"/>
<reference evidence="1 2" key="1">
    <citation type="submission" date="2024-11" db="EMBL/GenBank/DDBJ databases">
        <title>Chromosome-level genome assembly of Eucalyptus globulus Labill. provides insights into its genome evolution.</title>
        <authorList>
            <person name="Li X."/>
        </authorList>
    </citation>
    <scope>NUCLEOTIDE SEQUENCE [LARGE SCALE GENOMIC DNA]</scope>
    <source>
        <strain evidence="1">CL2024</strain>
        <tissue evidence="1">Fresh tender leaves</tissue>
    </source>
</reference>
<dbReference type="PANTHER" id="PTHR33914">
    <property type="entry name" value="18S PRE-RIBOSOMAL ASSEMBLY PROTEIN GAR2-LIKE PROTEIN"/>
    <property type="match status" value="1"/>
</dbReference>
<dbReference type="EMBL" id="JBJKBG010000002">
    <property type="protein sequence ID" value="KAL3748658.1"/>
    <property type="molecule type" value="Genomic_DNA"/>
</dbReference>
<comment type="caution">
    <text evidence="1">The sequence shown here is derived from an EMBL/GenBank/DDBJ whole genome shotgun (WGS) entry which is preliminary data.</text>
</comment>
<evidence type="ECO:0000313" key="2">
    <source>
        <dbReference type="Proteomes" id="UP001634007"/>
    </source>
</evidence>
<keyword evidence="2" id="KW-1185">Reference proteome</keyword>
<accession>A0ABD3LDK7</accession>
<gene>
    <name evidence="1" type="ORF">ACJRO7_009832</name>
</gene>
<evidence type="ECO:0000313" key="1">
    <source>
        <dbReference type="EMBL" id="KAL3748658.1"/>
    </source>
</evidence>